<dbReference type="RefSeq" id="WP_189570315.1">
    <property type="nucleotide sequence ID" value="NZ_BMXU01000001.1"/>
</dbReference>
<comment type="function">
    <text evidence="8">Also involved in hydrogenase metallocenter assembly, probably by participating in the nickel insertion step. This function in hydrogenase biosynthesis requires chaperone activity and the presence of the metal-binding domain, but not PPIase activity.</text>
</comment>
<feature type="region of interest" description="Disordered" evidence="11">
    <location>
        <begin position="84"/>
        <end position="105"/>
    </location>
</feature>
<dbReference type="InterPro" id="IPR046357">
    <property type="entry name" value="PPIase_dom_sf"/>
</dbReference>
<comment type="caution">
    <text evidence="13">The sequence shown here is derived from an EMBL/GenBank/DDBJ whole genome shotgun (WGS) entry which is preliminary data.</text>
</comment>
<feature type="domain" description="PPIase FKBP-type" evidence="12">
    <location>
        <begin position="7"/>
        <end position="81"/>
    </location>
</feature>
<dbReference type="Pfam" id="PF00254">
    <property type="entry name" value="FKBP_C"/>
    <property type="match status" value="1"/>
</dbReference>
<dbReference type="Gene3D" id="3.10.50.40">
    <property type="match status" value="1"/>
</dbReference>
<evidence type="ECO:0000256" key="2">
    <source>
        <dbReference type="ARBA" id="ARBA00004496"/>
    </source>
</evidence>
<sequence>MSQAKNGDTVSINYTGKLADGTLFDSSEGREPLQFQLGAHQIIPGLERAIDGMSVGEKKTVTISPEDAYGERDESRMQAVPRAQLPADLPTEPGTQLAMQTQDGQTLPVTVAESNEETVVLDANHPLAGRELTFDVELVDIKAAA</sequence>
<keyword evidence="4" id="KW-0963">Cytoplasm</keyword>
<dbReference type="PROSITE" id="PS50059">
    <property type="entry name" value="FKBP_PPIASE"/>
    <property type="match status" value="1"/>
</dbReference>
<evidence type="ECO:0000256" key="5">
    <source>
        <dbReference type="ARBA" id="ARBA00023110"/>
    </source>
</evidence>
<proteinExistence type="inferred from homology"/>
<evidence type="ECO:0000256" key="10">
    <source>
        <dbReference type="RuleBase" id="RU003915"/>
    </source>
</evidence>
<keyword evidence="14" id="KW-1185">Reference proteome</keyword>
<evidence type="ECO:0000313" key="13">
    <source>
        <dbReference type="EMBL" id="MFC3302236.1"/>
    </source>
</evidence>
<evidence type="ECO:0000256" key="4">
    <source>
        <dbReference type="ARBA" id="ARBA00022490"/>
    </source>
</evidence>
<organism evidence="13 14">
    <name type="scientific">Parvularcula lutaonensis</name>
    <dbReference type="NCBI Taxonomy" id="491923"/>
    <lineage>
        <taxon>Bacteria</taxon>
        <taxon>Pseudomonadati</taxon>
        <taxon>Pseudomonadota</taxon>
        <taxon>Alphaproteobacteria</taxon>
        <taxon>Parvularculales</taxon>
        <taxon>Parvularculaceae</taxon>
        <taxon>Parvularcula</taxon>
    </lineage>
</organism>
<evidence type="ECO:0000259" key="12">
    <source>
        <dbReference type="PROSITE" id="PS50059"/>
    </source>
</evidence>
<comment type="catalytic activity">
    <reaction evidence="1 9 10">
        <text>[protein]-peptidylproline (omega=180) = [protein]-peptidylproline (omega=0)</text>
        <dbReference type="Rhea" id="RHEA:16237"/>
        <dbReference type="Rhea" id="RHEA-COMP:10747"/>
        <dbReference type="Rhea" id="RHEA-COMP:10748"/>
        <dbReference type="ChEBI" id="CHEBI:83833"/>
        <dbReference type="ChEBI" id="CHEBI:83834"/>
        <dbReference type="EC" id="5.2.1.8"/>
    </reaction>
</comment>
<comment type="subcellular location">
    <subcellularLocation>
        <location evidence="2">Cytoplasm</location>
    </subcellularLocation>
</comment>
<feature type="compositionally biased region" description="Polar residues" evidence="11">
    <location>
        <begin position="93"/>
        <end position="105"/>
    </location>
</feature>
<comment type="similarity">
    <text evidence="3 10">Belongs to the FKBP-type PPIase family.</text>
</comment>
<evidence type="ECO:0000313" key="14">
    <source>
        <dbReference type="Proteomes" id="UP001595607"/>
    </source>
</evidence>
<dbReference type="Proteomes" id="UP001595607">
    <property type="component" value="Unassembled WGS sequence"/>
</dbReference>
<evidence type="ECO:0000256" key="6">
    <source>
        <dbReference type="ARBA" id="ARBA00023186"/>
    </source>
</evidence>
<name>A0ABV7MA20_9PROT</name>
<protein>
    <recommendedName>
        <fullName evidence="10">Peptidyl-prolyl cis-trans isomerase</fullName>
        <ecNumber evidence="10">5.2.1.8</ecNumber>
    </recommendedName>
</protein>
<evidence type="ECO:0000256" key="9">
    <source>
        <dbReference type="PROSITE-ProRule" id="PRU00277"/>
    </source>
</evidence>
<dbReference type="InterPro" id="IPR001179">
    <property type="entry name" value="PPIase_FKBP_dom"/>
</dbReference>
<dbReference type="GO" id="GO:0003755">
    <property type="term" value="F:peptidyl-prolyl cis-trans isomerase activity"/>
    <property type="evidence" value="ECO:0007669"/>
    <property type="project" value="UniProtKB-EC"/>
</dbReference>
<evidence type="ECO:0000256" key="8">
    <source>
        <dbReference type="ARBA" id="ARBA00037071"/>
    </source>
</evidence>
<reference evidence="14" key="1">
    <citation type="journal article" date="2019" name="Int. J. Syst. Evol. Microbiol.">
        <title>The Global Catalogue of Microorganisms (GCM) 10K type strain sequencing project: providing services to taxonomists for standard genome sequencing and annotation.</title>
        <authorList>
            <consortium name="The Broad Institute Genomics Platform"/>
            <consortium name="The Broad Institute Genome Sequencing Center for Infectious Disease"/>
            <person name="Wu L."/>
            <person name="Ma J."/>
        </authorList>
    </citation>
    <scope>NUCLEOTIDE SEQUENCE [LARGE SCALE GENOMIC DNA]</scope>
    <source>
        <strain evidence="14">KCTC 22245</strain>
    </source>
</reference>
<evidence type="ECO:0000256" key="1">
    <source>
        <dbReference type="ARBA" id="ARBA00000971"/>
    </source>
</evidence>
<keyword evidence="7 9" id="KW-0413">Isomerase</keyword>
<gene>
    <name evidence="13" type="ORF">ACFONP_05765</name>
</gene>
<dbReference type="PANTHER" id="PTHR47861">
    <property type="entry name" value="FKBP-TYPE PEPTIDYL-PROLYL CIS-TRANS ISOMERASE SLYD"/>
    <property type="match status" value="1"/>
</dbReference>
<keyword evidence="6" id="KW-0143">Chaperone</keyword>
<evidence type="ECO:0000256" key="11">
    <source>
        <dbReference type="SAM" id="MobiDB-lite"/>
    </source>
</evidence>
<accession>A0ABV7MA20</accession>
<dbReference type="PANTHER" id="PTHR47861:SF3">
    <property type="entry name" value="FKBP-TYPE PEPTIDYL-PROLYL CIS-TRANS ISOMERASE SLYD"/>
    <property type="match status" value="1"/>
</dbReference>
<evidence type="ECO:0000256" key="3">
    <source>
        <dbReference type="ARBA" id="ARBA00006577"/>
    </source>
</evidence>
<dbReference type="SUPFAM" id="SSF54534">
    <property type="entry name" value="FKBP-like"/>
    <property type="match status" value="1"/>
</dbReference>
<dbReference type="EC" id="5.2.1.8" evidence="10"/>
<evidence type="ECO:0000256" key="7">
    <source>
        <dbReference type="ARBA" id="ARBA00023235"/>
    </source>
</evidence>
<dbReference type="EMBL" id="JBHRVA010000002">
    <property type="protein sequence ID" value="MFC3302236.1"/>
    <property type="molecule type" value="Genomic_DNA"/>
</dbReference>
<keyword evidence="5 9" id="KW-0697">Rotamase</keyword>